<dbReference type="AlphaFoldDB" id="A0A0K6GCL1"/>
<dbReference type="EMBL" id="CYGV01001645">
    <property type="protein sequence ID" value="CUA76220.1"/>
    <property type="molecule type" value="Genomic_DNA"/>
</dbReference>
<dbReference type="Proteomes" id="UP000044841">
    <property type="component" value="Unassembled WGS sequence"/>
</dbReference>
<feature type="region of interest" description="Disordered" evidence="1">
    <location>
        <begin position="163"/>
        <end position="209"/>
    </location>
</feature>
<keyword evidence="3" id="KW-1185">Reference proteome</keyword>
<evidence type="ECO:0000313" key="3">
    <source>
        <dbReference type="Proteomes" id="UP000044841"/>
    </source>
</evidence>
<evidence type="ECO:0000256" key="1">
    <source>
        <dbReference type="SAM" id="MobiDB-lite"/>
    </source>
</evidence>
<proteinExistence type="predicted"/>
<name>A0A0K6GCL1_9AGAM</name>
<sequence length="640" mass="71503">MTRPTCSARYPHETRCVRPAECESKWCSTHEEIEGKLLKLYKRHTSALEADVALHKDSFAARSVALKSGTTDAMVTLDALRSWYAEARNQALDTRIRHHNAFYHGGDAGHLQYLDFLRSLILELEGLMQKCDQLLLQKECAKWVQTSTIPAYNSVGCAVESSPGSSEHAGISGHGDRGPKPAPGNQTLPTPPPSPTSSRRRKNKSISSFEPAGCENTTCADETACKDSQKRNTTIQRLCVFLEPENGKLTNISYRAEVFATFFRRAIARSPSLFVRARTWEEEVTAEPISSHRSPTTGPSAKIIADFIRSTALTQNELERLVKKLPFVRGESMSAELIRGAIADTFRPPNAHHTLSGNSIPLLGGWVYEKPWSLPMSLQAWDALHELVACAGCALGVSRSFQEALMVRRFAFVGGCEEDACRLGVPIPRCLPARAVPRFPRWQDQCSSLEIAMRILNVWLAADNRKAKRCELKKFTPKTHGMKSSYSEHEERHWAYMRMRRSDERLVSFVDALNASPHFTILAQLNTKPEPTHIHVPSKPSDAWVSRVRSGTTPLARRSARWTTATIFRMEIFDYLHKRAPESKAGLTYSDETEILDLVVMDNLNGEWDSFLQRVGDTLLVACGYSSLDCMLAGELATAK</sequence>
<reference evidence="2 3" key="1">
    <citation type="submission" date="2015-07" db="EMBL/GenBank/DDBJ databases">
        <authorList>
            <person name="Noorani M."/>
        </authorList>
    </citation>
    <scope>NUCLEOTIDE SEQUENCE [LARGE SCALE GENOMIC DNA]</scope>
    <source>
        <strain evidence="2">BBA 69670</strain>
    </source>
</reference>
<keyword evidence="2" id="KW-0436">Ligase</keyword>
<accession>A0A0K6GCL1</accession>
<organism evidence="2 3">
    <name type="scientific">Rhizoctonia solani</name>
    <dbReference type="NCBI Taxonomy" id="456999"/>
    <lineage>
        <taxon>Eukaryota</taxon>
        <taxon>Fungi</taxon>
        <taxon>Dikarya</taxon>
        <taxon>Basidiomycota</taxon>
        <taxon>Agaricomycotina</taxon>
        <taxon>Agaricomycetes</taxon>
        <taxon>Cantharellales</taxon>
        <taxon>Ceratobasidiaceae</taxon>
        <taxon>Rhizoctonia</taxon>
    </lineage>
</organism>
<protein>
    <submittedName>
        <fullName evidence="2">Valine--tRNA ligase</fullName>
    </submittedName>
</protein>
<gene>
    <name evidence="2" type="ORF">RSOLAG22IIIB_06148</name>
</gene>
<dbReference type="GO" id="GO:0016874">
    <property type="term" value="F:ligase activity"/>
    <property type="evidence" value="ECO:0007669"/>
    <property type="project" value="UniProtKB-KW"/>
</dbReference>
<evidence type="ECO:0000313" key="2">
    <source>
        <dbReference type="EMBL" id="CUA76220.1"/>
    </source>
</evidence>